<dbReference type="Pfam" id="PF12019">
    <property type="entry name" value="GspH"/>
    <property type="match status" value="1"/>
</dbReference>
<evidence type="ECO:0000256" key="3">
    <source>
        <dbReference type="ARBA" id="ARBA00022475"/>
    </source>
</evidence>
<comment type="similarity">
    <text evidence="9">Belongs to the GSP H family.</text>
</comment>
<feature type="transmembrane region" description="Helical" evidence="11">
    <location>
        <begin position="6"/>
        <end position="32"/>
    </location>
</feature>
<dbReference type="STRING" id="1760988.SAMN02949497_0694"/>
<evidence type="ECO:0000256" key="6">
    <source>
        <dbReference type="ARBA" id="ARBA00022692"/>
    </source>
</evidence>
<sequence length="191" mass="20046">MLKAKMAGFMLIELVATVSIVAIVLTLGLPSFQDMIRANRMAAHSNRFLGALNLARSEAIKRGQMVFLCKADTEAAQPACDSAPCADGGCWEKGWLVLADANSPPNNLPDDADTLIRVFEPLPKTLTLRVGSHDADWVAFNSVGTGKGSGAGGQVDDTFNLCQGGDMAKGRAIVLNSLGRARVQTGATACP</sequence>
<proteinExistence type="inferred from homology"/>
<reference evidence="13 14" key="1">
    <citation type="submission" date="2016-12" db="EMBL/GenBank/DDBJ databases">
        <authorList>
            <person name="Song W.-J."/>
            <person name="Kurnit D.M."/>
        </authorList>
    </citation>
    <scope>NUCLEOTIDE SEQUENCE [LARGE SCALE GENOMIC DNA]</scope>
    <source>
        <strain evidence="13 14">175</strain>
    </source>
</reference>
<evidence type="ECO:0000256" key="8">
    <source>
        <dbReference type="ARBA" id="ARBA00023136"/>
    </source>
</evidence>
<dbReference type="GO" id="GO:0015628">
    <property type="term" value="P:protein secretion by the type II secretion system"/>
    <property type="evidence" value="ECO:0007669"/>
    <property type="project" value="InterPro"/>
</dbReference>
<evidence type="ECO:0000256" key="1">
    <source>
        <dbReference type="ARBA" id="ARBA00004377"/>
    </source>
</evidence>
<evidence type="ECO:0000256" key="9">
    <source>
        <dbReference type="ARBA" id="ARBA00025772"/>
    </source>
</evidence>
<dbReference type="AlphaFoldDB" id="A0A1Y6CXX8"/>
<evidence type="ECO:0000259" key="12">
    <source>
        <dbReference type="Pfam" id="PF12019"/>
    </source>
</evidence>
<evidence type="ECO:0000256" key="4">
    <source>
        <dbReference type="ARBA" id="ARBA00022481"/>
    </source>
</evidence>
<evidence type="ECO:0000313" key="14">
    <source>
        <dbReference type="Proteomes" id="UP000192923"/>
    </source>
</evidence>
<accession>A0A1Y6CXX8</accession>
<evidence type="ECO:0000256" key="7">
    <source>
        <dbReference type="ARBA" id="ARBA00022989"/>
    </source>
</evidence>
<dbReference type="InterPro" id="IPR022346">
    <property type="entry name" value="T2SS_GspH"/>
</dbReference>
<evidence type="ECO:0000256" key="2">
    <source>
        <dbReference type="ARBA" id="ARBA00021549"/>
    </source>
</evidence>
<keyword evidence="5" id="KW-0997">Cell inner membrane</keyword>
<comment type="subcellular location">
    <subcellularLocation>
        <location evidence="1">Cell inner membrane</location>
        <topology evidence="1">Single-pass membrane protein</topology>
    </subcellularLocation>
</comment>
<gene>
    <name evidence="13" type="ORF">SAMN02949497_0694</name>
</gene>
<dbReference type="GO" id="GO:0005886">
    <property type="term" value="C:plasma membrane"/>
    <property type="evidence" value="ECO:0007669"/>
    <property type="project" value="UniProtKB-SubCell"/>
</dbReference>
<evidence type="ECO:0000313" key="13">
    <source>
        <dbReference type="EMBL" id="SMF93413.1"/>
    </source>
</evidence>
<dbReference type="OrthoDB" id="2313614at2"/>
<keyword evidence="3" id="KW-1003">Cell membrane</keyword>
<dbReference type="SUPFAM" id="SSF54523">
    <property type="entry name" value="Pili subunits"/>
    <property type="match status" value="1"/>
</dbReference>
<protein>
    <recommendedName>
        <fullName evidence="2">Type II secretion system protein H</fullName>
    </recommendedName>
    <alternativeName>
        <fullName evidence="10">General secretion pathway protein H</fullName>
    </alternativeName>
</protein>
<feature type="domain" description="General secretion pathway GspH" evidence="12">
    <location>
        <begin position="45"/>
        <end position="179"/>
    </location>
</feature>
<name>A0A1Y6CXX8_9GAMM</name>
<evidence type="ECO:0000256" key="11">
    <source>
        <dbReference type="SAM" id="Phobius"/>
    </source>
</evidence>
<dbReference type="Gene3D" id="3.55.40.10">
    <property type="entry name" value="minor pseudopilin epsh domain"/>
    <property type="match status" value="1"/>
</dbReference>
<dbReference type="Proteomes" id="UP000192923">
    <property type="component" value="Unassembled WGS sequence"/>
</dbReference>
<dbReference type="GO" id="GO:0015627">
    <property type="term" value="C:type II protein secretion system complex"/>
    <property type="evidence" value="ECO:0007669"/>
    <property type="project" value="InterPro"/>
</dbReference>
<keyword evidence="6 11" id="KW-0812">Transmembrane</keyword>
<keyword evidence="7 11" id="KW-1133">Transmembrane helix</keyword>
<evidence type="ECO:0000256" key="10">
    <source>
        <dbReference type="ARBA" id="ARBA00030775"/>
    </source>
</evidence>
<dbReference type="RefSeq" id="WP_085209972.1">
    <property type="nucleotide sequence ID" value="NZ_FXAM01000001.1"/>
</dbReference>
<keyword evidence="8 11" id="KW-0472">Membrane</keyword>
<organism evidence="13 14">
    <name type="scientific">Methylomagnum ishizawai</name>
    <dbReference type="NCBI Taxonomy" id="1760988"/>
    <lineage>
        <taxon>Bacteria</taxon>
        <taxon>Pseudomonadati</taxon>
        <taxon>Pseudomonadota</taxon>
        <taxon>Gammaproteobacteria</taxon>
        <taxon>Methylococcales</taxon>
        <taxon>Methylococcaceae</taxon>
        <taxon>Methylomagnum</taxon>
    </lineage>
</organism>
<evidence type="ECO:0000256" key="5">
    <source>
        <dbReference type="ARBA" id="ARBA00022519"/>
    </source>
</evidence>
<dbReference type="EMBL" id="FXAM01000001">
    <property type="protein sequence ID" value="SMF93413.1"/>
    <property type="molecule type" value="Genomic_DNA"/>
</dbReference>
<keyword evidence="14" id="KW-1185">Reference proteome</keyword>
<dbReference type="InterPro" id="IPR045584">
    <property type="entry name" value="Pilin-like"/>
</dbReference>
<keyword evidence="4" id="KW-0488">Methylation</keyword>